<evidence type="ECO:0000313" key="1">
    <source>
        <dbReference type="EMBL" id="SNT15011.1"/>
    </source>
</evidence>
<dbReference type="Gene3D" id="1.25.10.90">
    <property type="match status" value="1"/>
</dbReference>
<dbReference type="Pfam" id="PF08713">
    <property type="entry name" value="DNA_alkylation"/>
    <property type="match status" value="1"/>
</dbReference>
<dbReference type="OrthoDB" id="1117222at2"/>
<dbReference type="PANTHER" id="PTHR41291">
    <property type="entry name" value="DNA ALKYLATION REPAIR PROTEIN"/>
    <property type="match status" value="1"/>
</dbReference>
<name>A0A239KAH9_EKHLU</name>
<dbReference type="Proteomes" id="UP000198393">
    <property type="component" value="Unassembled WGS sequence"/>
</dbReference>
<keyword evidence="2" id="KW-1185">Reference proteome</keyword>
<sequence length="226" mass="26125">MKTIEEILSDLQSLADPEYISKMEYFGIKGGQALGIKNAVLKPYAKEIGRNQELANELWNQPMHECKHLAILLAEPKLFTEEIAEKWTRECYSWDLVDGIGMKIIPQTDFAYRKVDEWSTREPEYEKRMAFATMVGLSLKGAKQPDEKIRLFFPIIEREAWDERNFVKKAVNWALRQIGKRNSSLNKEAIQVAERIKAQGSKAARWIATDALRELKSDKAQARLHK</sequence>
<dbReference type="InterPro" id="IPR016024">
    <property type="entry name" value="ARM-type_fold"/>
</dbReference>
<dbReference type="SUPFAM" id="SSF48371">
    <property type="entry name" value="ARM repeat"/>
    <property type="match status" value="1"/>
</dbReference>
<reference evidence="1 2" key="1">
    <citation type="submission" date="2017-06" db="EMBL/GenBank/DDBJ databases">
        <authorList>
            <person name="Kim H.J."/>
            <person name="Triplett B.A."/>
        </authorList>
    </citation>
    <scope>NUCLEOTIDE SEQUENCE [LARGE SCALE GENOMIC DNA]</scope>
    <source>
        <strain evidence="1 2">DSM 19307</strain>
    </source>
</reference>
<dbReference type="PANTHER" id="PTHR41291:SF1">
    <property type="entry name" value="DNA ALKYLATION REPAIR PROTEIN"/>
    <property type="match status" value="1"/>
</dbReference>
<organism evidence="1 2">
    <name type="scientific">Ekhidna lutea</name>
    <dbReference type="NCBI Taxonomy" id="447679"/>
    <lineage>
        <taxon>Bacteria</taxon>
        <taxon>Pseudomonadati</taxon>
        <taxon>Bacteroidota</taxon>
        <taxon>Cytophagia</taxon>
        <taxon>Cytophagales</taxon>
        <taxon>Reichenbachiellaceae</taxon>
        <taxon>Ekhidna</taxon>
    </lineage>
</organism>
<gene>
    <name evidence="1" type="ORF">SAMN05421640_2526</name>
</gene>
<evidence type="ECO:0000313" key="2">
    <source>
        <dbReference type="Proteomes" id="UP000198393"/>
    </source>
</evidence>
<dbReference type="InterPro" id="IPR014825">
    <property type="entry name" value="DNA_alkylation"/>
</dbReference>
<dbReference type="EMBL" id="FZPD01000004">
    <property type="protein sequence ID" value="SNT15011.1"/>
    <property type="molecule type" value="Genomic_DNA"/>
</dbReference>
<proteinExistence type="predicted"/>
<dbReference type="AlphaFoldDB" id="A0A239KAH9"/>
<dbReference type="RefSeq" id="WP_089357229.1">
    <property type="nucleotide sequence ID" value="NZ_FZPD01000004.1"/>
</dbReference>
<accession>A0A239KAH9</accession>
<dbReference type="CDD" id="cd06561">
    <property type="entry name" value="AlkD_like"/>
    <property type="match status" value="1"/>
</dbReference>
<protein>
    <submittedName>
        <fullName evidence="1">3-methyladenine DNA glycosylase AlkD</fullName>
    </submittedName>
</protein>